<dbReference type="RefSeq" id="WP_114594537.1">
    <property type="nucleotide sequence ID" value="NZ_CP031166.1"/>
</dbReference>
<organism evidence="1 2">
    <name type="scientific">Euzebya pacifica</name>
    <dbReference type="NCBI Taxonomy" id="1608957"/>
    <lineage>
        <taxon>Bacteria</taxon>
        <taxon>Bacillati</taxon>
        <taxon>Actinomycetota</taxon>
        <taxon>Nitriliruptoria</taxon>
        <taxon>Euzebyales</taxon>
    </lineage>
</organism>
<keyword evidence="2" id="KW-1185">Reference proteome</keyword>
<geneLocation type="plasmid" evidence="2">
    <name>pedy32-46i</name>
</geneLocation>
<dbReference type="Pfam" id="PF14081">
    <property type="entry name" value="DUF4262"/>
    <property type="match status" value="1"/>
</dbReference>
<proteinExistence type="predicted"/>
<dbReference type="OrthoDB" id="511192at2"/>
<name>A0A346Y636_9ACTN</name>
<accession>A0A346Y636</accession>
<sequence>MPIDPLNPGAAVMKMVADTIKEHGRCIQGVGYSDPISVPFTYTIGNHPDSPELIMFGLSMRDAGHLLNRLSDTRTDDIHRAVSSGPTTITLTDPAAPNWSLRVRLSPVAPRWVLAHAHQARYYHRTDDLPFVHVEAADAGGRLPGERGVDAKWEQATPVLTGDGPAYRAAWQAKPDDLAIEVGPHEPDCVLLVPVCEDLPGGQPSVWLGAHEAVPARMESDTTATPLRPPLATSTCLPGDIVTVRPRRDDDPSADGEGLPVLVATGRVKETTDRRIDYAVTVPDDAAFDRVGDFVENLAGEPGASLVWHLGGVSLMAAPDRAAQVDRMARRLVRDGLLREGQSTGRFWAADIA</sequence>
<gene>
    <name evidence="1" type="ORF">DVS28_b0163</name>
</gene>
<dbReference type="KEGG" id="euz:DVS28_b0163"/>
<dbReference type="InterPro" id="IPR025358">
    <property type="entry name" value="DUF4262"/>
</dbReference>
<evidence type="ECO:0000313" key="2">
    <source>
        <dbReference type="Proteomes" id="UP000264006"/>
    </source>
</evidence>
<dbReference type="AlphaFoldDB" id="A0A346Y636"/>
<protein>
    <submittedName>
        <fullName evidence="1">Uncharacterized protein</fullName>
    </submittedName>
</protein>
<reference evidence="1 2" key="1">
    <citation type="submission" date="2018-09" db="EMBL/GenBank/DDBJ databases">
        <title>Complete genome sequence of Euzebya sp. DY32-46 isolated from seawater of Pacific Ocean.</title>
        <authorList>
            <person name="Xu L."/>
            <person name="Wu Y.-H."/>
            <person name="Xu X.-W."/>
        </authorList>
    </citation>
    <scope>NUCLEOTIDE SEQUENCE [LARGE SCALE GENOMIC DNA]</scope>
    <source>
        <strain evidence="1 2">DY32-46</strain>
        <plasmid evidence="2">pedy32-46i</plasmid>
    </source>
</reference>
<dbReference type="Proteomes" id="UP000264006">
    <property type="component" value="Plasmid pEDY32-46I"/>
</dbReference>
<dbReference type="EMBL" id="CP031166">
    <property type="protein sequence ID" value="AXV09933.1"/>
    <property type="molecule type" value="Genomic_DNA"/>
</dbReference>
<evidence type="ECO:0000313" key="1">
    <source>
        <dbReference type="EMBL" id="AXV09933.1"/>
    </source>
</evidence>
<keyword evidence="1" id="KW-0614">Plasmid</keyword>